<feature type="compositionally biased region" description="Polar residues" evidence="1">
    <location>
        <begin position="373"/>
        <end position="388"/>
    </location>
</feature>
<evidence type="ECO:0000256" key="1">
    <source>
        <dbReference type="SAM" id="MobiDB-lite"/>
    </source>
</evidence>
<feature type="region of interest" description="Disordered" evidence="1">
    <location>
        <begin position="367"/>
        <end position="388"/>
    </location>
</feature>
<protein>
    <submittedName>
        <fullName evidence="3">Serine hydrolase</fullName>
    </submittedName>
</protein>
<keyword evidence="4" id="KW-1185">Reference proteome</keyword>
<keyword evidence="3" id="KW-0378">Hydrolase</keyword>
<feature type="domain" description="Beta-lactamase-related" evidence="2">
    <location>
        <begin position="50"/>
        <end position="353"/>
    </location>
</feature>
<accession>A0A6I6JLQ7</accession>
<dbReference type="KEGG" id="mcos:GM418_00260"/>
<evidence type="ECO:0000313" key="4">
    <source>
        <dbReference type="Proteomes" id="UP000428260"/>
    </source>
</evidence>
<dbReference type="GO" id="GO:0006508">
    <property type="term" value="P:proteolysis"/>
    <property type="evidence" value="ECO:0007669"/>
    <property type="project" value="TreeGrafter"/>
</dbReference>
<name>A0A6I6JLQ7_9BACT</name>
<proteinExistence type="predicted"/>
<dbReference type="Gene3D" id="3.40.710.10">
    <property type="entry name" value="DD-peptidase/beta-lactamase superfamily"/>
    <property type="match status" value="1"/>
</dbReference>
<gene>
    <name evidence="3" type="ORF">GM418_00260</name>
</gene>
<dbReference type="AlphaFoldDB" id="A0A6I6JLQ7"/>
<dbReference type="EMBL" id="CP046401">
    <property type="protein sequence ID" value="QGY42139.1"/>
    <property type="molecule type" value="Genomic_DNA"/>
</dbReference>
<dbReference type="PANTHER" id="PTHR46520:SF1">
    <property type="entry name" value="SERINE BETA-LACTAMASE-LIKE PROTEIN LACTB, MITOCHONDRIAL"/>
    <property type="match status" value="1"/>
</dbReference>
<evidence type="ECO:0000313" key="3">
    <source>
        <dbReference type="EMBL" id="QGY42139.1"/>
    </source>
</evidence>
<dbReference type="PANTHER" id="PTHR46520">
    <property type="entry name" value="SERINE BETA-LACTAMASE-LIKE PROTEIN LACTB, MITOCHONDRIAL"/>
    <property type="match status" value="1"/>
</dbReference>
<dbReference type="InterPro" id="IPR012338">
    <property type="entry name" value="Beta-lactam/transpept-like"/>
</dbReference>
<dbReference type="Pfam" id="PF00144">
    <property type="entry name" value="Beta-lactamase"/>
    <property type="match status" value="1"/>
</dbReference>
<dbReference type="GO" id="GO:0019216">
    <property type="term" value="P:regulation of lipid metabolic process"/>
    <property type="evidence" value="ECO:0007669"/>
    <property type="project" value="TreeGrafter"/>
</dbReference>
<evidence type="ECO:0000259" key="2">
    <source>
        <dbReference type="Pfam" id="PF00144"/>
    </source>
</evidence>
<dbReference type="SUPFAM" id="SSF56601">
    <property type="entry name" value="beta-lactamase/transpeptidase-like"/>
    <property type="match status" value="1"/>
</dbReference>
<dbReference type="InterPro" id="IPR001466">
    <property type="entry name" value="Beta-lactam-related"/>
</dbReference>
<dbReference type="GO" id="GO:0008233">
    <property type="term" value="F:peptidase activity"/>
    <property type="evidence" value="ECO:0007669"/>
    <property type="project" value="TreeGrafter"/>
</dbReference>
<dbReference type="Proteomes" id="UP000428260">
    <property type="component" value="Chromosome"/>
</dbReference>
<sequence length="388" mass="43207">MELKKLKFVIFLLAILIGLTNCKKHNNDIVYNKKYIDAIKKARKDFSFYLTSNSIPGGSIAISKGGELVYSEAMGLASKDLDVPATRNTKFRIGSLTELFTSLTYQLLVEKGTLHPDSSVQYYMPEFPEKKYKITLENLVNNTSGMRPEGSGKEYTNKFNLSLQKGIDSFKDDSLMAEPGYYQYASSLNYNLLGAVMEKATHKNFEKIVKELVTDTLHLENTVFDHPLGTIKGRSDFYDHNIVALLINAISIDLRSQAPSKGLLSNAEDLVKLGNAFLFSDYISEDIKKRIFSLSTLKSGLLAQNSNGWLVLEDNYGREVYARTGSVVGGGATILIFPEEELIVACTVNTTMDMQEPPDYKIATYFLPEPEKPQQTPGEASDSTATDK</sequence>
<dbReference type="RefSeq" id="WP_158862000.1">
    <property type="nucleotide sequence ID" value="NZ_CP046401.1"/>
</dbReference>
<dbReference type="InterPro" id="IPR052794">
    <property type="entry name" value="Mito_Ser_Protease_LACTB"/>
</dbReference>
<organism evidence="3 4">
    <name type="scientific">Maribellus comscasis</name>
    <dbReference type="NCBI Taxonomy" id="2681766"/>
    <lineage>
        <taxon>Bacteria</taxon>
        <taxon>Pseudomonadati</taxon>
        <taxon>Bacteroidota</taxon>
        <taxon>Bacteroidia</taxon>
        <taxon>Marinilabiliales</taxon>
        <taxon>Prolixibacteraceae</taxon>
        <taxon>Maribellus</taxon>
    </lineage>
</organism>
<reference evidence="3 4" key="1">
    <citation type="submission" date="2019-11" db="EMBL/GenBank/DDBJ databases">
        <authorList>
            <person name="Zheng R.K."/>
            <person name="Sun C.M."/>
        </authorList>
    </citation>
    <scope>NUCLEOTIDE SEQUENCE [LARGE SCALE GENOMIC DNA]</scope>
    <source>
        <strain evidence="3 4">WC007</strain>
    </source>
</reference>